<dbReference type="InParanoid" id="A0A3P9A4G3"/>
<evidence type="ECO:0000256" key="8">
    <source>
        <dbReference type="SAM" id="SignalP"/>
    </source>
</evidence>
<proteinExistence type="predicted"/>
<dbReference type="Pfam" id="PF06448">
    <property type="entry name" value="DUF1081"/>
    <property type="match status" value="1"/>
</dbReference>
<dbReference type="GO" id="GO:0005811">
    <property type="term" value="C:lipid droplet"/>
    <property type="evidence" value="ECO:0007669"/>
    <property type="project" value="UniProtKB-SubCell"/>
</dbReference>
<dbReference type="Proteomes" id="UP000265140">
    <property type="component" value="Chromosome 14"/>
</dbReference>
<sequence length="3289" mass="364447">GGWPILFWLLMATLLIEGHLPSLVAKRFKNFRRFVYQYEAESLNGVHGATNLKNGPKVTCKVEVDVPQTCSFILRTTECSLSEVVDISADGSPKFEPTSGSEAFQAAMEKNPLKVMVEGQTDVQLFPEEDETITILNIKRGIVSALIVPALEDEKNKEMATLHGVCVTDFAVNSREDIATDVTVSRDLSNCNSFIAQRDHTSPLQYPLSKLISSSQICNYKFDNQKKHMTAGSCTEKHIFLPFSHQTEYGMSTLVKQTLTLLETIKINERVFNHNEANLKGLPMEAAEDKAPVQTADAVLATLRVLSTLSNTDQGHQRASTFQRLVAELRGLKIEAMSPAVPEMVSVSNTLTWQALAQCGTPECSSAMLQQLRTFSTDAVEVDAVIYALGLMPNPSRLLVRDMLSMARYKQSKPIMFALGNAEGKVTPEIAAVSEYLVSLLGADCAGEKELTFLTLRVVGNIGDIMEAADANVKTNLLKCMRQPATTLQVQLAAIQAFRRMSVTDEVRTNLQKVSSYAKGSVQKRLAAYLILMRTPEASDLELLKKILKAPKADKPDVEEQNKQVKAFVSSHIYNIIHSNDPETKKYILDVITDPTLVSTHGDYTTSSRNYKMDAGMNDMQTSMQGNMIFDPTSQLPKEIMLETTLKAFGYNIDMLEIGLEGNDFEPTVAALFGKNGFFPDTLSKALYFAGDHMPEQVNRILKNFAVPENIVREIVRNFNKLAKDLQAQQSPEATAYLRIMGTELGYIKDSELKGIAQNAAVYAEVLLKTMPTQVSYSHTSLLASTDNEVFAHYIFMDNKFSLSTASGFPLKFSLSGTFAPGAKGGIQIHRRIQEVSFMPSVGVEFVTQMGVHIPEFVNSALEMHTNMYHESALNAKITMEQNQIKLSIPAPKGKTQLFRVSNRMLTVAQGQSTVIPHVGEGETSLDNCGPLFSGVKYCTTARYVTAGDNAPYFPLNGETKFAVNIEPTGEVSEYTATFTYELRSEGKEGRQKVDTAKMILRAEGAKATEATATMKYNRNRNVLTTNVQIPDYDVEAGIRVGLTDSRANGKSIAIDITNKNVPQLSLIGRAKLEAMNDGMLQVQLVVPALKTDAMITANMKNAGEFLLELTSDLKLPETTSIQGVILKLDENKVEVMLKSDMGSEIQKLIPNTEALQAWLKQFSDDILDHQVVKTDMKLRHILTKSLEAGNKWMDKMSFECPVVKTLKDNMPKLAMPTIPERLFLKSMSKFKYQFNKDQVTITIPMPFGGKSSEELRIPAALTTPRLSVPQVGLELASKEFQVPAFSIPNNYELTVPLFGMVEVSAKVNSNYYNWEGMVSGGNNSVDSPSYFAKFKVAADSPIELLTFNSEGTALISDMPGSSLKAIVNGSLSHKLIDSSFEVMETVSVSDKVRTTGNQKIKVISPLGLETSLEITSQASLAADMLIGDANMDGSVTLGSVTASTTYSQSFSVEPMKKEARAESTLRVNSPVLEIVSKIKAGYADEKLLIESNTNLNNDPIKHTTKVTIGYKEAQLTIQSDSVTKAEEKMIRSQVDFTASTDKASIRVENQADDTRNRVYSLLSGSLNSYGLEINVDASGNVLGSRASHKAALTLNEESMATSATTTIQSSPITFENVFNGGVDTTRAHVSMNTKGAFNENTAEFNMEGKVASSEGSLNSMFKGTLFDANTMNRVNLKVNKDGLTLSNNLVAGLFQMETENTNSLTLTLKSLALRSKTENFFTKENAYKHDISVDISTERELFDASMNVNNDLKIMDNTFVNKAMFQVGPYRMKLSGSLKGACSESEMANFEHTYEIGFADMTATAKCKTNGKYALSQMTHTADLEIAGLSTKFNSIANINSQTALWTALNLDSTVNIVAEPFMVDISALFNSNGSPNIFGIQNIELFNKFLLKAEPLAFSHSHEYKASTTFQLENGDSIKTNLDNKITSSLSPQEQHASMKMTSKLNNHEFSQELNAVNNAESMGMEVAGAVITTILNKASKKQEYAISGSLKYEKNSDSHFIQLPFVEHLPAVIEQVKIAMMMTLEDSKGLLLDIDTKYEVRAKIQGKIDDLQQVVESFDINLFIQDLKDFISSIETYIPTLMDKIPTEDILNVIKSIRDTIIRWIKKINLNDKVNAIYTKIEEILSKYEVEKMVETAMDEVVLIMKSYNLKERIQSAKSKYLKYFDFQGPLNNFIIHVNKIVNELIAFDFKQLVEDMSAYFDKLTKKIRSFDYNAFAAELKLKAIDLSRVPCFGKVNGEFRITSPDYRMNTVAEFHNSTTTEGTPEFYIALNSQATSTSELLAYTFDARVDLALPKMSRLSLSENIKVVHTAFSVEHQGAVDFYGTSTKASSKTNARATTEPYNARLVSNALFTTENGLSVTLDNTYNHKVNLPLLNVFSEVTVTQKVESLLQAGVITLTLINDANGKAAIEDYSDEGTHKCNMEVVMNRNTVKLTFTGATDTNNMKMLQNVIAEAGIFSHVIIDVNTDTKTPFIKSSVAELKAEANVQDLKMQVTGSHITELVGMVEGIISNSVNFVATPYEFVFDTKNKENTKVTLPFTLTGKVDLQNDIAITLNSAVQQASWTGLARFNQYKYSHYFMMDNGEQEIHVFTQMKGEANLEALREPITIPKSAVEFLGRTDFSLWYDTGLNLLLSTPQQTFDMDTKLTYKKNTEMFIVDIDIEPIFNAINKHTRGLKKNMIVGRDKAVALLSTSIDQAKAEYEKYNMELPKTITVPVNKVPGLNIVMLPFSIPVPDITVITKPTMHITSALSKVTLPKISLPKMQSKIVIPVFGDLTYEFSMKTTVLTVKANAGILNQDDFVVTFDASSTSEFNILKAKIDGTTTLKRNNGMKLASMLNLETMCVKGSHDSTISHNGKSMDASIKNKADINVPTLWTMEVNQEVFANAQEGLIITVSSPNAGLIGLQLQAKKPDQVKGRLYGRYPVRLMCESDLTTDVDIVALKMSVINSEKLKLQTTWDMEIPTEMLLVVKKKVPEIMSAVPMEDILSAPQKIADKLEDSMDQIVDQSKVMYKRAAKMIESSDLTATTDKLADSIMSILRHYQTNVQVLLNAAIKFLRETQFQIPGFEGKMSGLEAYQKLSGFFAESLENVIRKVPEFCTSNCAALLQQIRKAEFTIPGSKKIQQQVVVIVKKVGGIPLEDLVSKLSAFLHLTVEKTAELIVSLKSQDMEKLTMWISDVYSDAINSHVMSDITVQIEETRRIIREYNSLVKSKLDDLFAEMSVAQLSADIQSWIDSLIQRINAIHSNIIEFLQDITRNAESYVTVSDKQMDIEIPFPFTAQLDM</sequence>
<keyword evidence="3" id="KW-0964">Secreted</keyword>
<evidence type="ECO:0000256" key="2">
    <source>
        <dbReference type="ARBA" id="ARBA00022448"/>
    </source>
</evidence>
<dbReference type="InterPro" id="IPR015819">
    <property type="entry name" value="Lipid_transp_b-sht_shell"/>
</dbReference>
<dbReference type="GO" id="GO:0008203">
    <property type="term" value="P:cholesterol metabolic process"/>
    <property type="evidence" value="ECO:0007669"/>
    <property type="project" value="UniProtKB-KW"/>
</dbReference>
<reference evidence="10" key="4">
    <citation type="submission" date="2025-09" db="UniProtKB">
        <authorList>
            <consortium name="Ensembl"/>
        </authorList>
    </citation>
    <scope>IDENTIFICATION</scope>
</reference>
<dbReference type="SMART" id="SM01169">
    <property type="entry name" value="DUF1943"/>
    <property type="match status" value="1"/>
</dbReference>
<dbReference type="Pfam" id="PF01347">
    <property type="entry name" value="Vitellogenin_N"/>
    <property type="match status" value="1"/>
</dbReference>
<dbReference type="GO" id="GO:0042627">
    <property type="term" value="C:chylomicron"/>
    <property type="evidence" value="ECO:0007669"/>
    <property type="project" value="UniProtKB-KW"/>
</dbReference>
<dbReference type="InterPro" id="IPR015816">
    <property type="entry name" value="Vitellinogen_b-sht_N"/>
</dbReference>
<accession>A0A3P9A4G3</accession>
<evidence type="ECO:0000256" key="5">
    <source>
        <dbReference type="ARBA" id="ARBA00023055"/>
    </source>
</evidence>
<dbReference type="PANTHER" id="PTHR13769:SF5">
    <property type="entry name" value="APOLIPOPROTEIN B-100-RELATED"/>
    <property type="match status" value="1"/>
</dbReference>
<reference evidence="10" key="3">
    <citation type="submission" date="2025-08" db="UniProtKB">
        <authorList>
            <consortium name="Ensembl"/>
        </authorList>
    </citation>
    <scope>IDENTIFICATION</scope>
</reference>
<dbReference type="PROSITE" id="PS51211">
    <property type="entry name" value="VITELLOGENIN"/>
    <property type="match status" value="1"/>
</dbReference>
<evidence type="ECO:0000256" key="6">
    <source>
        <dbReference type="ARBA" id="ARBA00023180"/>
    </source>
</evidence>
<gene>
    <name evidence="10" type="primary">APOB</name>
</gene>
<dbReference type="Gene3D" id="2.20.80.10">
    <property type="entry name" value="Lipovitellin-phosvitin complex, chain A, domain 4"/>
    <property type="match status" value="1"/>
</dbReference>
<dbReference type="InterPro" id="IPR015255">
    <property type="entry name" value="Vitellinogen_open_b-sht"/>
</dbReference>
<feature type="domain" description="Vitellogenin" evidence="9">
    <location>
        <begin position="28"/>
        <end position="640"/>
    </location>
</feature>
<protein>
    <recommendedName>
        <fullName evidence="9">Vitellogenin domain-containing protein</fullName>
    </recommendedName>
</protein>
<dbReference type="InterPro" id="IPR011030">
    <property type="entry name" value="Lipovitellin_superhlx_dom"/>
</dbReference>
<dbReference type="SMART" id="SM00638">
    <property type="entry name" value="LPD_N"/>
    <property type="match status" value="1"/>
</dbReference>
<organism evidence="10 11">
    <name type="scientific">Esox lucius</name>
    <name type="common">Northern pike</name>
    <dbReference type="NCBI Taxonomy" id="8010"/>
    <lineage>
        <taxon>Eukaryota</taxon>
        <taxon>Metazoa</taxon>
        <taxon>Chordata</taxon>
        <taxon>Craniata</taxon>
        <taxon>Vertebrata</taxon>
        <taxon>Euteleostomi</taxon>
        <taxon>Actinopterygii</taxon>
        <taxon>Neopterygii</taxon>
        <taxon>Teleostei</taxon>
        <taxon>Protacanthopterygii</taxon>
        <taxon>Esociformes</taxon>
        <taxon>Esocidae</taxon>
        <taxon>Esox</taxon>
    </lineage>
</organism>
<dbReference type="SUPFAM" id="SSF56968">
    <property type="entry name" value="Lipovitellin-phosvitin complex, beta-sheet shell regions"/>
    <property type="match status" value="2"/>
</dbReference>
<keyword evidence="6" id="KW-0325">Glycoprotein</keyword>
<dbReference type="GeneTree" id="ENSGT00590000083139"/>
<dbReference type="InterPro" id="IPR001747">
    <property type="entry name" value="Vitellogenin_N"/>
</dbReference>
<dbReference type="Ensembl" id="ENSELUT00000039192.3">
    <property type="protein sequence ID" value="ENSELUP00000035897.3"/>
    <property type="gene ID" value="ENSELUG00000014997.3"/>
</dbReference>
<reference evidence="11" key="1">
    <citation type="journal article" date="2014" name="PLoS ONE">
        <title>The genome and linkage map of the northern pike (Esox lucius): conserved synteny revealed between the salmonid sister group and the Neoteleostei.</title>
        <authorList>
            <person name="Rondeau E.B."/>
            <person name="Minkley D.R."/>
            <person name="Leong J.S."/>
            <person name="Messmer A.M."/>
            <person name="Jantzen J.R."/>
            <person name="von Schalburg K.R."/>
            <person name="Lemon C."/>
            <person name="Bird N.H."/>
            <person name="Koop B.F."/>
        </authorList>
    </citation>
    <scope>NUCLEOTIDE SEQUENCE</scope>
</reference>
<keyword evidence="2" id="KW-0813">Transport</keyword>
<dbReference type="Bgee" id="ENSELUG00000014997">
    <property type="expression patterns" value="Expressed in embryo and 15 other cell types or tissues"/>
</dbReference>
<dbReference type="InterPro" id="IPR015817">
    <property type="entry name" value="Vitellinogen_open_b-sht_sub1"/>
</dbReference>
<dbReference type="InterPro" id="IPR052418">
    <property type="entry name" value="Apolipoprotein_B"/>
</dbReference>
<evidence type="ECO:0000259" key="9">
    <source>
        <dbReference type="PROSITE" id="PS51211"/>
    </source>
</evidence>
<dbReference type="InterPro" id="IPR009454">
    <property type="entry name" value="Lipid_transpt_open_b-sht"/>
</dbReference>
<reference evidence="10" key="2">
    <citation type="submission" date="2020-02" db="EMBL/GenBank/DDBJ databases">
        <title>Esox lucius (northern pike) genome, fEsoLuc1, primary haplotype.</title>
        <authorList>
            <person name="Myers G."/>
            <person name="Karagic N."/>
            <person name="Meyer A."/>
            <person name="Pippel M."/>
            <person name="Reichard M."/>
            <person name="Winkler S."/>
            <person name="Tracey A."/>
            <person name="Sims Y."/>
            <person name="Howe K."/>
            <person name="Rhie A."/>
            <person name="Formenti G."/>
            <person name="Durbin R."/>
            <person name="Fedrigo O."/>
            <person name="Jarvis E.D."/>
        </authorList>
    </citation>
    <scope>NUCLEOTIDE SEQUENCE [LARGE SCALE GENOMIC DNA]</scope>
</reference>
<keyword evidence="11" id="KW-1185">Reference proteome</keyword>
<dbReference type="STRING" id="8010.ENSELUP00000035897"/>
<evidence type="ECO:0000313" key="10">
    <source>
        <dbReference type="Ensembl" id="ENSELUP00000035897.3"/>
    </source>
</evidence>
<evidence type="ECO:0000313" key="11">
    <source>
        <dbReference type="Proteomes" id="UP000265140"/>
    </source>
</evidence>
<evidence type="ECO:0000256" key="3">
    <source>
        <dbReference type="ARBA" id="ARBA00022525"/>
    </source>
</evidence>
<keyword evidence="4 8" id="KW-0732">Signal</keyword>
<evidence type="ECO:0000256" key="4">
    <source>
        <dbReference type="ARBA" id="ARBA00022729"/>
    </source>
</evidence>
<dbReference type="Gene3D" id="2.20.50.20">
    <property type="entry name" value="Lipovitellin. Chain A, domain 3"/>
    <property type="match status" value="1"/>
</dbReference>
<dbReference type="SUPFAM" id="SSF48431">
    <property type="entry name" value="Lipovitellin-phosvitin complex, superhelical domain"/>
    <property type="match status" value="1"/>
</dbReference>
<evidence type="ECO:0000256" key="1">
    <source>
        <dbReference type="ARBA" id="ARBA00004613"/>
    </source>
</evidence>
<dbReference type="GO" id="GO:0034361">
    <property type="term" value="C:very-low-density lipoprotein particle"/>
    <property type="evidence" value="ECO:0007669"/>
    <property type="project" value="UniProtKB-KW"/>
</dbReference>
<dbReference type="GO" id="GO:0034362">
    <property type="term" value="C:low-density lipoprotein particle"/>
    <property type="evidence" value="ECO:0007669"/>
    <property type="project" value="UniProtKB-KW"/>
</dbReference>
<keyword evidence="5" id="KW-0445">Lipid transport</keyword>
<name>A0A3P9A4G3_ESOLU</name>
<feature type="chain" id="PRO_5044337936" description="Vitellogenin domain-containing protein" evidence="8">
    <location>
        <begin position="19"/>
        <end position="3289"/>
    </location>
</feature>
<dbReference type="Pfam" id="PF09172">
    <property type="entry name" value="Vit_open_b-sht"/>
    <property type="match status" value="1"/>
</dbReference>
<dbReference type="GO" id="GO:0008201">
    <property type="term" value="F:heparin binding"/>
    <property type="evidence" value="ECO:0007669"/>
    <property type="project" value="UniProtKB-KW"/>
</dbReference>
<dbReference type="Gene3D" id="2.30.230.10">
    <property type="entry name" value="Lipovitellin, beta-sheet shell regions, chain A"/>
    <property type="match status" value="1"/>
</dbReference>
<evidence type="ECO:0000256" key="7">
    <source>
        <dbReference type="PROSITE-ProRule" id="PRU00557"/>
    </source>
</evidence>
<dbReference type="GO" id="GO:0005737">
    <property type="term" value="C:cytoplasm"/>
    <property type="evidence" value="ECO:0007669"/>
    <property type="project" value="UniProtKB-SubCell"/>
</dbReference>
<comment type="caution">
    <text evidence="7">Lacks conserved residue(s) required for the propagation of feature annotation.</text>
</comment>
<feature type="signal peptide" evidence="8">
    <location>
        <begin position="1"/>
        <end position="18"/>
    </location>
</feature>
<dbReference type="Gene3D" id="1.25.10.20">
    <property type="entry name" value="Vitellinogen, superhelical"/>
    <property type="match status" value="1"/>
</dbReference>
<comment type="subcellular location">
    <subcellularLocation>
        <location evidence="1">Secreted</location>
    </subcellularLocation>
</comment>
<dbReference type="GO" id="GO:0005319">
    <property type="term" value="F:lipid transporter activity"/>
    <property type="evidence" value="ECO:0007669"/>
    <property type="project" value="InterPro"/>
</dbReference>
<dbReference type="PANTHER" id="PTHR13769">
    <property type="entry name" value="APOLIPOPROTEIN B"/>
    <property type="match status" value="1"/>
</dbReference>